<evidence type="ECO:0000313" key="3">
    <source>
        <dbReference type="Proteomes" id="UP001454036"/>
    </source>
</evidence>
<dbReference type="EMBL" id="BAABME010004068">
    <property type="protein sequence ID" value="GAA0161062.1"/>
    <property type="molecule type" value="Genomic_DNA"/>
</dbReference>
<gene>
    <name evidence="2" type="ORF">LIER_17468</name>
</gene>
<dbReference type="Proteomes" id="UP001454036">
    <property type="component" value="Unassembled WGS sequence"/>
</dbReference>
<evidence type="ECO:0000313" key="2">
    <source>
        <dbReference type="EMBL" id="GAA0161062.1"/>
    </source>
</evidence>
<reference evidence="2 3" key="1">
    <citation type="submission" date="2024-01" db="EMBL/GenBank/DDBJ databases">
        <title>The complete chloroplast genome sequence of Lithospermum erythrorhizon: insights into the phylogenetic relationship among Boraginaceae species and the maternal lineages of purple gromwells.</title>
        <authorList>
            <person name="Okada T."/>
            <person name="Watanabe K."/>
        </authorList>
    </citation>
    <scope>NUCLEOTIDE SEQUENCE [LARGE SCALE GENOMIC DNA]</scope>
</reference>
<dbReference type="AlphaFoldDB" id="A0AAV3QAE1"/>
<keyword evidence="1" id="KW-0812">Transmembrane</keyword>
<protein>
    <submittedName>
        <fullName evidence="2">Uncharacterized protein</fullName>
    </submittedName>
</protein>
<accession>A0AAV3QAE1</accession>
<organism evidence="2 3">
    <name type="scientific">Lithospermum erythrorhizon</name>
    <name type="common">Purple gromwell</name>
    <name type="synonym">Lithospermum officinale var. erythrorhizon</name>
    <dbReference type="NCBI Taxonomy" id="34254"/>
    <lineage>
        <taxon>Eukaryota</taxon>
        <taxon>Viridiplantae</taxon>
        <taxon>Streptophyta</taxon>
        <taxon>Embryophyta</taxon>
        <taxon>Tracheophyta</taxon>
        <taxon>Spermatophyta</taxon>
        <taxon>Magnoliopsida</taxon>
        <taxon>eudicotyledons</taxon>
        <taxon>Gunneridae</taxon>
        <taxon>Pentapetalae</taxon>
        <taxon>asterids</taxon>
        <taxon>lamiids</taxon>
        <taxon>Boraginales</taxon>
        <taxon>Boraginaceae</taxon>
        <taxon>Boraginoideae</taxon>
        <taxon>Lithospermeae</taxon>
        <taxon>Lithospermum</taxon>
    </lineage>
</organism>
<comment type="caution">
    <text evidence="2">The sequence shown here is derived from an EMBL/GenBank/DDBJ whole genome shotgun (WGS) entry which is preliminary data.</text>
</comment>
<dbReference type="InterPro" id="IPR012340">
    <property type="entry name" value="NA-bd_OB-fold"/>
</dbReference>
<dbReference type="Gene3D" id="2.40.50.140">
    <property type="entry name" value="Nucleic acid-binding proteins"/>
    <property type="match status" value="1"/>
</dbReference>
<keyword evidence="1" id="KW-0472">Membrane</keyword>
<name>A0AAV3QAE1_LITER</name>
<keyword evidence="1" id="KW-1133">Transmembrane helix</keyword>
<sequence>MDDEENVITVAIFGYMVPILTPMLELFRVYDITNAQVRFVETQYRILDNSNQWIFQRQPLSSSFSGDAKYEIFSGWLNSSRPYS</sequence>
<proteinExistence type="predicted"/>
<evidence type="ECO:0000256" key="1">
    <source>
        <dbReference type="SAM" id="Phobius"/>
    </source>
</evidence>
<feature type="transmembrane region" description="Helical" evidence="1">
    <location>
        <begin position="6"/>
        <end position="27"/>
    </location>
</feature>
<keyword evidence="3" id="KW-1185">Reference proteome</keyword>